<reference evidence="2 3" key="1">
    <citation type="submission" date="2019-05" db="EMBL/GenBank/DDBJ databases">
        <title>Another draft genome of Portunus trituberculatus and its Hox gene families provides insights of decapod evolution.</title>
        <authorList>
            <person name="Jeong J.-H."/>
            <person name="Song I."/>
            <person name="Kim S."/>
            <person name="Choi T."/>
            <person name="Kim D."/>
            <person name="Ryu S."/>
            <person name="Kim W."/>
        </authorList>
    </citation>
    <scope>NUCLEOTIDE SEQUENCE [LARGE SCALE GENOMIC DNA]</scope>
    <source>
        <tissue evidence="2">Muscle</tissue>
    </source>
</reference>
<dbReference type="AlphaFoldDB" id="A0A5B7FUL1"/>
<proteinExistence type="predicted"/>
<keyword evidence="3" id="KW-1185">Reference proteome</keyword>
<comment type="caution">
    <text evidence="2">The sequence shown here is derived from an EMBL/GenBank/DDBJ whole genome shotgun (WGS) entry which is preliminary data.</text>
</comment>
<dbReference type="Proteomes" id="UP000324222">
    <property type="component" value="Unassembled WGS sequence"/>
</dbReference>
<evidence type="ECO:0000313" key="2">
    <source>
        <dbReference type="EMBL" id="MPC49236.1"/>
    </source>
</evidence>
<feature type="compositionally biased region" description="Basic residues" evidence="1">
    <location>
        <begin position="33"/>
        <end position="43"/>
    </location>
</feature>
<accession>A0A5B7FUL1</accession>
<feature type="region of interest" description="Disordered" evidence="1">
    <location>
        <begin position="1"/>
        <end position="87"/>
    </location>
</feature>
<feature type="compositionally biased region" description="Basic and acidic residues" evidence="1">
    <location>
        <begin position="71"/>
        <end position="81"/>
    </location>
</feature>
<dbReference type="EMBL" id="VSRR010008748">
    <property type="protein sequence ID" value="MPC49236.1"/>
    <property type="molecule type" value="Genomic_DNA"/>
</dbReference>
<sequence length="87" mass="9795">MRLSTKRNKAHLHSGRIATKILKRTRYTDRQAKNKPVRKKKSTLLRGRPGGGRGQTHTHPVMNHMSPAQGKNERQVPRLPEKAAAVA</sequence>
<name>A0A5B7FUL1_PORTR</name>
<evidence type="ECO:0000256" key="1">
    <source>
        <dbReference type="SAM" id="MobiDB-lite"/>
    </source>
</evidence>
<gene>
    <name evidence="2" type="ORF">E2C01_043033</name>
</gene>
<protein>
    <submittedName>
        <fullName evidence="2">Uncharacterized protein</fullName>
    </submittedName>
</protein>
<evidence type="ECO:0000313" key="3">
    <source>
        <dbReference type="Proteomes" id="UP000324222"/>
    </source>
</evidence>
<organism evidence="2 3">
    <name type="scientific">Portunus trituberculatus</name>
    <name type="common">Swimming crab</name>
    <name type="synonym">Neptunus trituberculatus</name>
    <dbReference type="NCBI Taxonomy" id="210409"/>
    <lineage>
        <taxon>Eukaryota</taxon>
        <taxon>Metazoa</taxon>
        <taxon>Ecdysozoa</taxon>
        <taxon>Arthropoda</taxon>
        <taxon>Crustacea</taxon>
        <taxon>Multicrustacea</taxon>
        <taxon>Malacostraca</taxon>
        <taxon>Eumalacostraca</taxon>
        <taxon>Eucarida</taxon>
        <taxon>Decapoda</taxon>
        <taxon>Pleocyemata</taxon>
        <taxon>Brachyura</taxon>
        <taxon>Eubrachyura</taxon>
        <taxon>Portunoidea</taxon>
        <taxon>Portunidae</taxon>
        <taxon>Portuninae</taxon>
        <taxon>Portunus</taxon>
    </lineage>
</organism>
<feature type="compositionally biased region" description="Basic residues" evidence="1">
    <location>
        <begin position="1"/>
        <end position="14"/>
    </location>
</feature>